<evidence type="ECO:0000259" key="3">
    <source>
        <dbReference type="Pfam" id="PF20511"/>
    </source>
</evidence>
<reference evidence="5" key="1">
    <citation type="submission" date="2018-06" db="EMBL/GenBank/DDBJ databases">
        <authorList>
            <person name="Zhirakovskaya E."/>
        </authorList>
    </citation>
    <scope>NUCLEOTIDE SEQUENCE</scope>
</reference>
<dbReference type="Gene3D" id="2.60.120.10">
    <property type="entry name" value="Jelly Rolls"/>
    <property type="match status" value="2"/>
</dbReference>
<evidence type="ECO:0000313" key="5">
    <source>
        <dbReference type="EMBL" id="VAW21836.1"/>
    </source>
</evidence>
<dbReference type="InterPro" id="IPR014710">
    <property type="entry name" value="RmlC-like_jellyroll"/>
</dbReference>
<feature type="domain" description="Mannose-6-phosphate isomerase cupin" evidence="4">
    <location>
        <begin position="248"/>
        <end position="311"/>
    </location>
</feature>
<dbReference type="GO" id="GO:0004476">
    <property type="term" value="F:mannose-6-phosphate isomerase activity"/>
    <property type="evidence" value="ECO:0007669"/>
    <property type="project" value="UniProtKB-EC"/>
</dbReference>
<evidence type="ECO:0000256" key="1">
    <source>
        <dbReference type="ARBA" id="ARBA00022723"/>
    </source>
</evidence>
<dbReference type="InterPro" id="IPR049071">
    <property type="entry name" value="MPI_cupin_dom"/>
</dbReference>
<dbReference type="InterPro" id="IPR011051">
    <property type="entry name" value="RmlC_Cupin_sf"/>
</dbReference>
<proteinExistence type="predicted"/>
<sequence>MSVLYPLKFKPFYLDKIWGGEKIKTILNKDFGEIPNCGESWEISGYDGYISVVTNGFLAGNNIEELIEVYMGDLVGEKIYDKFGLQFPLLVKFIDAHQDLSIQVHPGNEMAKQRHSAYGKTEMWYVIDADEGSELISGFNREMDKKKYLERLENGTLDSILNYEQVKPGDAFFIPAGRVHAIGKGILLTEIQQTSDVTYRIYDFGRKDANGNVRELHTDLALDAIDFKYYGKYKTEYSVQPNASSEIITCPYFTTNIIQFDKEIEKEYVELDSFIIYICLEGEFLIQYDNGSELVKKGEIVLIPASFNSIFLKPLSKKVKTLEVYIKETS</sequence>
<keyword evidence="1" id="KW-0479">Metal-binding</keyword>
<protein>
    <submittedName>
        <fullName evidence="5">Mannose-6-phosphate isomerase</fullName>
        <ecNumber evidence="5">5.3.1.8</ecNumber>
    </submittedName>
</protein>
<feature type="domain" description="Phosphomannose isomerase type I catalytic" evidence="3">
    <location>
        <begin position="8"/>
        <end position="117"/>
    </location>
</feature>
<organism evidence="5">
    <name type="scientific">hydrothermal vent metagenome</name>
    <dbReference type="NCBI Taxonomy" id="652676"/>
    <lineage>
        <taxon>unclassified sequences</taxon>
        <taxon>metagenomes</taxon>
        <taxon>ecological metagenomes</taxon>
    </lineage>
</organism>
<dbReference type="GO" id="GO:0005975">
    <property type="term" value="P:carbohydrate metabolic process"/>
    <property type="evidence" value="ECO:0007669"/>
    <property type="project" value="InterPro"/>
</dbReference>
<dbReference type="AlphaFoldDB" id="A0A3B0UQA9"/>
<dbReference type="CDD" id="cd07010">
    <property type="entry name" value="cupin_PMI_type_I_N_bac"/>
    <property type="match status" value="1"/>
</dbReference>
<dbReference type="InterPro" id="IPR051804">
    <property type="entry name" value="Carb_Metab_Reg_Kinase/Isom"/>
</dbReference>
<dbReference type="InterPro" id="IPR014628">
    <property type="entry name" value="Man6P_isomerase_Firm_short"/>
</dbReference>
<evidence type="ECO:0000256" key="2">
    <source>
        <dbReference type="ARBA" id="ARBA00022833"/>
    </source>
</evidence>
<dbReference type="GO" id="GO:0008270">
    <property type="term" value="F:zinc ion binding"/>
    <property type="evidence" value="ECO:0007669"/>
    <property type="project" value="InterPro"/>
</dbReference>
<evidence type="ECO:0000259" key="4">
    <source>
        <dbReference type="Pfam" id="PF21621"/>
    </source>
</evidence>
<dbReference type="InterPro" id="IPR046457">
    <property type="entry name" value="PMI_typeI_cat"/>
</dbReference>
<dbReference type="SUPFAM" id="SSF51182">
    <property type="entry name" value="RmlC-like cupins"/>
    <property type="match status" value="1"/>
</dbReference>
<dbReference type="Pfam" id="PF21621">
    <property type="entry name" value="MPI_cupin_dom"/>
    <property type="match status" value="1"/>
</dbReference>
<keyword evidence="2" id="KW-0862">Zinc</keyword>
<name>A0A3B0UQA9_9ZZZZ</name>
<dbReference type="PIRSF" id="PIRSF036894">
    <property type="entry name" value="PMI_Firm_short"/>
    <property type="match status" value="1"/>
</dbReference>
<dbReference type="PANTHER" id="PTHR42742">
    <property type="entry name" value="TRANSCRIPTIONAL REPRESSOR MPRA"/>
    <property type="match status" value="1"/>
</dbReference>
<keyword evidence="5" id="KW-0413">Isomerase</keyword>
<dbReference type="EMBL" id="UOEP01000156">
    <property type="protein sequence ID" value="VAW21836.1"/>
    <property type="molecule type" value="Genomic_DNA"/>
</dbReference>
<accession>A0A3B0UQA9</accession>
<dbReference type="PANTHER" id="PTHR42742:SF3">
    <property type="entry name" value="FRUCTOKINASE"/>
    <property type="match status" value="1"/>
</dbReference>
<dbReference type="EC" id="5.3.1.8" evidence="5"/>
<dbReference type="Pfam" id="PF20511">
    <property type="entry name" value="PMI_typeI_cat"/>
    <property type="match status" value="1"/>
</dbReference>
<gene>
    <name evidence="5" type="ORF">MNBD_BACTEROID01-1059</name>
</gene>